<dbReference type="AlphaFoldDB" id="A0A5C5V7W0"/>
<sequence length="132" mass="14601" precursor="true">MNRNVLVLAPIASLLLLVAAQASFGQDVMQPARLQPSRLPTTSPYLLLGSSRYDPALSYYRIVRPENQIRQAYNNQSRRITQLRDEVNKQQREINQAESSLLSPTGHRSMFQNLGGYFGGGNLQGGGLGIGR</sequence>
<feature type="coiled-coil region" evidence="1">
    <location>
        <begin position="66"/>
        <end position="100"/>
    </location>
</feature>
<accession>A0A5C5V7W0</accession>
<dbReference type="EMBL" id="SJPF01000002">
    <property type="protein sequence ID" value="TWT34626.1"/>
    <property type="molecule type" value="Genomic_DNA"/>
</dbReference>
<dbReference type="OrthoDB" id="287063at2"/>
<comment type="caution">
    <text evidence="3">The sequence shown here is derived from an EMBL/GenBank/DDBJ whole genome shotgun (WGS) entry which is preliminary data.</text>
</comment>
<keyword evidence="1" id="KW-0175">Coiled coil</keyword>
<feature type="signal peptide" evidence="2">
    <location>
        <begin position="1"/>
        <end position="22"/>
    </location>
</feature>
<feature type="chain" id="PRO_5023092199" description="Outer membrane efflux protein" evidence="2">
    <location>
        <begin position="23"/>
        <end position="132"/>
    </location>
</feature>
<dbReference type="Proteomes" id="UP000318878">
    <property type="component" value="Unassembled WGS sequence"/>
</dbReference>
<reference evidence="3 4" key="1">
    <citation type="submission" date="2019-02" db="EMBL/GenBank/DDBJ databases">
        <title>Deep-cultivation of Planctomycetes and their phenomic and genomic characterization uncovers novel biology.</title>
        <authorList>
            <person name="Wiegand S."/>
            <person name="Jogler M."/>
            <person name="Boedeker C."/>
            <person name="Pinto D."/>
            <person name="Vollmers J."/>
            <person name="Rivas-Marin E."/>
            <person name="Kohn T."/>
            <person name="Peeters S.H."/>
            <person name="Heuer A."/>
            <person name="Rast P."/>
            <person name="Oberbeckmann S."/>
            <person name="Bunk B."/>
            <person name="Jeske O."/>
            <person name="Meyerdierks A."/>
            <person name="Storesund J.E."/>
            <person name="Kallscheuer N."/>
            <person name="Luecker S."/>
            <person name="Lage O.M."/>
            <person name="Pohl T."/>
            <person name="Merkel B.J."/>
            <person name="Hornburger P."/>
            <person name="Mueller R.-W."/>
            <person name="Bruemmer F."/>
            <person name="Labrenz M."/>
            <person name="Spormann A.M."/>
            <person name="Op Den Camp H."/>
            <person name="Overmann J."/>
            <person name="Amann R."/>
            <person name="Jetten M.S.M."/>
            <person name="Mascher T."/>
            <person name="Medema M.H."/>
            <person name="Devos D.P."/>
            <person name="Kaster A.-K."/>
            <person name="Ovreas L."/>
            <person name="Rohde M."/>
            <person name="Galperin M.Y."/>
            <person name="Jogler C."/>
        </authorList>
    </citation>
    <scope>NUCLEOTIDE SEQUENCE [LARGE SCALE GENOMIC DNA]</scope>
    <source>
        <strain evidence="3 4">Enr8</strain>
    </source>
</reference>
<evidence type="ECO:0000313" key="3">
    <source>
        <dbReference type="EMBL" id="TWT34626.1"/>
    </source>
</evidence>
<evidence type="ECO:0000256" key="1">
    <source>
        <dbReference type="SAM" id="Coils"/>
    </source>
</evidence>
<name>A0A5C5V7W0_9BACT</name>
<protein>
    <recommendedName>
        <fullName evidence="5">Outer membrane efflux protein</fullName>
    </recommendedName>
</protein>
<organism evidence="3 4">
    <name type="scientific">Blastopirellula retiformator</name>
    <dbReference type="NCBI Taxonomy" id="2527970"/>
    <lineage>
        <taxon>Bacteria</taxon>
        <taxon>Pseudomonadati</taxon>
        <taxon>Planctomycetota</taxon>
        <taxon>Planctomycetia</taxon>
        <taxon>Pirellulales</taxon>
        <taxon>Pirellulaceae</taxon>
        <taxon>Blastopirellula</taxon>
    </lineage>
</organism>
<keyword evidence="4" id="KW-1185">Reference proteome</keyword>
<evidence type="ECO:0000313" key="4">
    <source>
        <dbReference type="Proteomes" id="UP000318878"/>
    </source>
</evidence>
<evidence type="ECO:0008006" key="5">
    <source>
        <dbReference type="Google" id="ProtNLM"/>
    </source>
</evidence>
<evidence type="ECO:0000256" key="2">
    <source>
        <dbReference type="SAM" id="SignalP"/>
    </source>
</evidence>
<gene>
    <name evidence="3" type="ORF">Enr8_20390</name>
</gene>
<dbReference type="RefSeq" id="WP_146431029.1">
    <property type="nucleotide sequence ID" value="NZ_SJPF01000002.1"/>
</dbReference>
<keyword evidence="2" id="KW-0732">Signal</keyword>
<proteinExistence type="predicted"/>